<dbReference type="EMBL" id="CAMXCT020003668">
    <property type="protein sequence ID" value="CAL1159023.1"/>
    <property type="molecule type" value="Genomic_DNA"/>
</dbReference>
<keyword evidence="9" id="KW-0249">Electron transport</keyword>
<keyword evidence="4" id="KW-0813">Transport</keyword>
<comment type="subcellular location">
    <subcellularLocation>
        <location evidence="1">Membrane</location>
        <topology evidence="1">Single-pass membrane protein</topology>
    </subcellularLocation>
</comment>
<evidence type="ECO:0000256" key="11">
    <source>
        <dbReference type="ARBA" id="ARBA00023004"/>
    </source>
</evidence>
<comment type="cofactor">
    <cofactor evidence="15">
        <name>[2Fe-2S] cluster</name>
        <dbReference type="ChEBI" id="CHEBI:190135"/>
    </cofactor>
</comment>
<evidence type="ECO:0000256" key="14">
    <source>
        <dbReference type="ARBA" id="ARBA00023157"/>
    </source>
</evidence>
<dbReference type="InterPro" id="IPR014349">
    <property type="entry name" value="Rieske_Fe-S_prot"/>
</dbReference>
<evidence type="ECO:0000256" key="6">
    <source>
        <dbReference type="ARBA" id="ARBA00022714"/>
    </source>
</evidence>
<comment type="similarity">
    <text evidence="2">Belongs to the Rieske iron-sulfur protein family.</text>
</comment>
<feature type="transmembrane region" description="Helical" evidence="17">
    <location>
        <begin position="214"/>
        <end position="232"/>
    </location>
</feature>
<evidence type="ECO:0000313" key="21">
    <source>
        <dbReference type="Proteomes" id="UP001152797"/>
    </source>
</evidence>
<name>A0A9P1D7F5_9DINO</name>
<sequence>MAKSTREMRGLALLVTLAICGLSYTFVAPQVSNTSRELNTSLRAAGEYTGFVPDMQRRQLMNFVLVTTAGIPVLVALGCYLWYFVPPVAGGGGGAQLAGDVDGNPVTLEAWVKGHKDNDRELVQGLKGEPFYLISTPDNIKDFALLSVCTHLGCVVPWNKAANKFCCPCHGSQYDENGKVVRGPAPLSLALAHTTTIEGKLALSPWTEQDFRTGLVLIVGLLAALAATSAFVGPQAPSVSRGEVSTMRAAGEYTGFVPDMQRRQLMNFVLVTTAGIPVLVALGCYLWYFVPPVAGGGGGAQLAGDVDGNPVTLEAWVKGHKDNDRELVQGLKGEPFYLISTPDNIKDFALLSVCTHLGCVVPWNKAANKFCCPCHGSQYDENGKVVRGPAPLSLALAHTTTIEGKLALSPWTEQDFRTGLDPWWK</sequence>
<dbReference type="EMBL" id="CAMXCT010003668">
    <property type="protein sequence ID" value="CAI4005648.1"/>
    <property type="molecule type" value="Genomic_DNA"/>
</dbReference>
<keyword evidence="7" id="KW-0479">Metal-binding</keyword>
<evidence type="ECO:0000256" key="8">
    <source>
        <dbReference type="ARBA" id="ARBA00022967"/>
    </source>
</evidence>
<evidence type="ECO:0000313" key="19">
    <source>
        <dbReference type="EMBL" id="CAI4005648.1"/>
    </source>
</evidence>
<dbReference type="GO" id="GO:0009496">
    <property type="term" value="F:plastoquinol--plastocyanin reductase activity"/>
    <property type="evidence" value="ECO:0007669"/>
    <property type="project" value="UniProtKB-EC"/>
</dbReference>
<keyword evidence="11" id="KW-0408">Iron</keyword>
<dbReference type="NCBIfam" id="NF010001">
    <property type="entry name" value="PRK13474.1"/>
    <property type="match status" value="2"/>
</dbReference>
<dbReference type="PRINTS" id="PR00162">
    <property type="entry name" value="RIESKE"/>
</dbReference>
<evidence type="ECO:0000259" key="18">
    <source>
        <dbReference type="PROSITE" id="PS51296"/>
    </source>
</evidence>
<keyword evidence="10 17" id="KW-1133">Transmembrane helix</keyword>
<dbReference type="GO" id="GO:0016020">
    <property type="term" value="C:membrane"/>
    <property type="evidence" value="ECO:0007669"/>
    <property type="project" value="UniProtKB-SubCell"/>
</dbReference>
<evidence type="ECO:0000256" key="15">
    <source>
        <dbReference type="ARBA" id="ARBA00034078"/>
    </source>
</evidence>
<keyword evidence="8" id="KW-1278">Translocase</keyword>
<keyword evidence="14" id="KW-1015">Disulfide bond</keyword>
<feature type="transmembrane region" description="Helical" evidence="17">
    <location>
        <begin position="60"/>
        <end position="83"/>
    </location>
</feature>
<evidence type="ECO:0000256" key="13">
    <source>
        <dbReference type="ARBA" id="ARBA00023136"/>
    </source>
</evidence>
<dbReference type="AlphaFoldDB" id="A0A9P1D7F5"/>
<evidence type="ECO:0000256" key="10">
    <source>
        <dbReference type="ARBA" id="ARBA00022989"/>
    </source>
</evidence>
<dbReference type="PANTHER" id="PTHR10134">
    <property type="entry name" value="CYTOCHROME B-C1 COMPLEX SUBUNIT RIESKE, MITOCHONDRIAL"/>
    <property type="match status" value="1"/>
</dbReference>
<dbReference type="SUPFAM" id="SSF50022">
    <property type="entry name" value="ISP domain"/>
    <property type="match status" value="2"/>
</dbReference>
<dbReference type="PROSITE" id="PS51296">
    <property type="entry name" value="RIESKE"/>
    <property type="match status" value="2"/>
</dbReference>
<dbReference type="GO" id="GO:0051537">
    <property type="term" value="F:2 iron, 2 sulfur cluster binding"/>
    <property type="evidence" value="ECO:0007669"/>
    <property type="project" value="UniProtKB-KW"/>
</dbReference>
<keyword evidence="21" id="KW-1185">Reference proteome</keyword>
<dbReference type="InterPro" id="IPR036922">
    <property type="entry name" value="Rieske_2Fe-2S_sf"/>
</dbReference>
<evidence type="ECO:0000256" key="12">
    <source>
        <dbReference type="ARBA" id="ARBA00023014"/>
    </source>
</evidence>
<accession>A0A9P1D7F5</accession>
<evidence type="ECO:0000313" key="20">
    <source>
        <dbReference type="EMBL" id="CAL1159023.1"/>
    </source>
</evidence>
<dbReference type="OrthoDB" id="1655709at2759"/>
<evidence type="ECO:0000256" key="4">
    <source>
        <dbReference type="ARBA" id="ARBA00022448"/>
    </source>
</evidence>
<feature type="domain" description="Rieske" evidence="18">
    <location>
        <begin position="308"/>
        <end position="408"/>
    </location>
</feature>
<comment type="caution">
    <text evidence="19">The sequence shown here is derived from an EMBL/GenBank/DDBJ whole genome shotgun (WGS) entry which is preliminary data.</text>
</comment>
<reference evidence="19" key="1">
    <citation type="submission" date="2022-10" db="EMBL/GenBank/DDBJ databases">
        <authorList>
            <person name="Chen Y."/>
            <person name="Dougan E. K."/>
            <person name="Chan C."/>
            <person name="Rhodes N."/>
            <person name="Thang M."/>
        </authorList>
    </citation>
    <scope>NUCLEOTIDE SEQUENCE</scope>
</reference>
<dbReference type="InterPro" id="IPR017941">
    <property type="entry name" value="Rieske_2Fe-2S"/>
</dbReference>
<keyword evidence="13 17" id="KW-0472">Membrane</keyword>
<dbReference type="Pfam" id="PF00355">
    <property type="entry name" value="Rieske"/>
    <property type="match status" value="2"/>
</dbReference>
<dbReference type="Gene3D" id="1.20.5.700">
    <property type="entry name" value="Single helix bin"/>
    <property type="match status" value="2"/>
</dbReference>
<evidence type="ECO:0000256" key="16">
    <source>
        <dbReference type="ARBA" id="ARBA00047828"/>
    </source>
</evidence>
<gene>
    <name evidence="19" type="ORF">C1SCF055_LOCUS31356</name>
</gene>
<organism evidence="19">
    <name type="scientific">Cladocopium goreaui</name>
    <dbReference type="NCBI Taxonomy" id="2562237"/>
    <lineage>
        <taxon>Eukaryota</taxon>
        <taxon>Sar</taxon>
        <taxon>Alveolata</taxon>
        <taxon>Dinophyceae</taxon>
        <taxon>Suessiales</taxon>
        <taxon>Symbiodiniaceae</taxon>
        <taxon>Cladocopium</taxon>
    </lineage>
</organism>
<evidence type="ECO:0000256" key="5">
    <source>
        <dbReference type="ARBA" id="ARBA00022692"/>
    </source>
</evidence>
<evidence type="ECO:0000256" key="17">
    <source>
        <dbReference type="SAM" id="Phobius"/>
    </source>
</evidence>
<dbReference type="EC" id="7.1.1.6" evidence="3"/>
<feature type="domain" description="Rieske" evidence="18">
    <location>
        <begin position="103"/>
        <end position="203"/>
    </location>
</feature>
<evidence type="ECO:0000256" key="7">
    <source>
        <dbReference type="ARBA" id="ARBA00022723"/>
    </source>
</evidence>
<comment type="catalytic activity">
    <reaction evidence="16">
        <text>2 oxidized [plastocyanin] + a plastoquinol + 2 H(+)(in) = 2 reduced [plastocyanin] + a plastoquinone + 4 H(+)(out)</text>
        <dbReference type="Rhea" id="RHEA:22148"/>
        <dbReference type="Rhea" id="RHEA-COMP:9561"/>
        <dbReference type="Rhea" id="RHEA-COMP:9562"/>
        <dbReference type="Rhea" id="RHEA-COMP:10039"/>
        <dbReference type="Rhea" id="RHEA-COMP:10040"/>
        <dbReference type="ChEBI" id="CHEBI:15378"/>
        <dbReference type="ChEBI" id="CHEBI:17757"/>
        <dbReference type="ChEBI" id="CHEBI:29036"/>
        <dbReference type="ChEBI" id="CHEBI:49552"/>
        <dbReference type="ChEBI" id="CHEBI:62192"/>
        <dbReference type="EC" id="7.1.1.6"/>
    </reaction>
</comment>
<proteinExistence type="inferred from homology"/>
<keyword evidence="12" id="KW-0411">Iron-sulfur</keyword>
<dbReference type="Pfam" id="PF25471">
    <property type="entry name" value="TM_PetC"/>
    <property type="match status" value="2"/>
</dbReference>
<evidence type="ECO:0000256" key="9">
    <source>
        <dbReference type="ARBA" id="ARBA00022982"/>
    </source>
</evidence>
<dbReference type="GO" id="GO:0046872">
    <property type="term" value="F:metal ion binding"/>
    <property type="evidence" value="ECO:0007669"/>
    <property type="project" value="UniProtKB-KW"/>
</dbReference>
<evidence type="ECO:0000256" key="2">
    <source>
        <dbReference type="ARBA" id="ARBA00010651"/>
    </source>
</evidence>
<keyword evidence="5 17" id="KW-0812">Transmembrane</keyword>
<keyword evidence="6" id="KW-0001">2Fe-2S</keyword>
<dbReference type="InterPro" id="IPR057415">
    <property type="entry name" value="TM_PetC"/>
</dbReference>
<dbReference type="EMBL" id="CAMXCT030003668">
    <property type="protein sequence ID" value="CAL4792960.1"/>
    <property type="molecule type" value="Genomic_DNA"/>
</dbReference>
<dbReference type="Proteomes" id="UP001152797">
    <property type="component" value="Unassembled WGS sequence"/>
</dbReference>
<reference evidence="20" key="2">
    <citation type="submission" date="2024-04" db="EMBL/GenBank/DDBJ databases">
        <authorList>
            <person name="Chen Y."/>
            <person name="Shah S."/>
            <person name="Dougan E. K."/>
            <person name="Thang M."/>
            <person name="Chan C."/>
        </authorList>
    </citation>
    <scope>NUCLEOTIDE SEQUENCE [LARGE SCALE GENOMIC DNA]</scope>
</reference>
<feature type="transmembrane region" description="Helical" evidence="17">
    <location>
        <begin position="265"/>
        <end position="288"/>
    </location>
</feature>
<dbReference type="Gene3D" id="2.102.10.10">
    <property type="entry name" value="Rieske [2Fe-2S] iron-sulphur domain"/>
    <property type="match status" value="2"/>
</dbReference>
<evidence type="ECO:0000256" key="1">
    <source>
        <dbReference type="ARBA" id="ARBA00004167"/>
    </source>
</evidence>
<evidence type="ECO:0000256" key="3">
    <source>
        <dbReference type="ARBA" id="ARBA00012952"/>
    </source>
</evidence>
<protein>
    <recommendedName>
        <fullName evidence="3">plastoquinol--plastocyanin reductase</fullName>
        <ecNumber evidence="3">7.1.1.6</ecNumber>
    </recommendedName>
</protein>
<dbReference type="InterPro" id="IPR005805">
    <property type="entry name" value="Rieske_Fe-S_prot_C"/>
</dbReference>